<gene>
    <name evidence="1" type="ORF">EV656_104130</name>
</gene>
<evidence type="ECO:0008006" key="3">
    <source>
        <dbReference type="Google" id="ProtNLM"/>
    </source>
</evidence>
<dbReference type="OrthoDB" id="7840273at2"/>
<reference evidence="1 2" key="1">
    <citation type="submission" date="2019-03" db="EMBL/GenBank/DDBJ databases">
        <title>Genomic Encyclopedia of Type Strains, Phase IV (KMG-IV): sequencing the most valuable type-strain genomes for metagenomic binning, comparative biology and taxonomic classification.</title>
        <authorList>
            <person name="Goeker M."/>
        </authorList>
    </citation>
    <scope>NUCLEOTIDE SEQUENCE [LARGE SCALE GENOMIC DNA]</scope>
    <source>
        <strain evidence="1 2">DSM 2781</strain>
    </source>
</reference>
<evidence type="ECO:0000313" key="2">
    <source>
        <dbReference type="Proteomes" id="UP000295733"/>
    </source>
</evidence>
<proteinExistence type="predicted"/>
<sequence>MDDQAGMELVRAHWQDLLPGIDAGAVLEPLGTDHAAILARDEPVLLVTFEDAATLGGARADGAPLAATLTEAAGWSRLTLVARERTWFRDPDVYAYFDQLVDEGFFDEFDRVVFYGTGMCGYAAAAFSVAAPGATVIVLNPQATLTPEIAGWDDRFRTDRRRDFTTRYGYAPAMAEAAAQVFVIHDPTAPENAMHAALFSAANVTRVRAPRTGHAIETQLMDMGVLPELIDAAGEGQLSALVFHRLFRARRRHMPYLRSLLAQLQTDGQIWRAALVCRHAVRERSSPRFRRRLEKLEQQLAATGRSLPPDPQA</sequence>
<dbReference type="AlphaFoldDB" id="A0A4R2NN61"/>
<comment type="caution">
    <text evidence="1">The sequence shown here is derived from an EMBL/GenBank/DDBJ whole genome shotgun (WGS) entry which is preliminary data.</text>
</comment>
<dbReference type="RefSeq" id="WP_132602170.1">
    <property type="nucleotide sequence ID" value="NZ_NRRP01000002.1"/>
</dbReference>
<dbReference type="EMBL" id="SLXL01000004">
    <property type="protein sequence ID" value="TCP23159.1"/>
    <property type="molecule type" value="Genomic_DNA"/>
</dbReference>
<keyword evidence="2" id="KW-1185">Reference proteome</keyword>
<organism evidence="1 2">
    <name type="scientific">Rhodovulum adriaticum</name>
    <name type="common">Rhodopseudomonas adriatica</name>
    <dbReference type="NCBI Taxonomy" id="35804"/>
    <lineage>
        <taxon>Bacteria</taxon>
        <taxon>Pseudomonadati</taxon>
        <taxon>Pseudomonadota</taxon>
        <taxon>Alphaproteobacteria</taxon>
        <taxon>Rhodobacterales</taxon>
        <taxon>Paracoccaceae</taxon>
        <taxon>Rhodovulum</taxon>
    </lineage>
</organism>
<name>A0A4R2NN61_RHOAD</name>
<accession>A0A4R2NN61</accession>
<evidence type="ECO:0000313" key="1">
    <source>
        <dbReference type="EMBL" id="TCP23159.1"/>
    </source>
</evidence>
<protein>
    <recommendedName>
        <fullName evidence="3">Phosphoadenosine phosphosulfate reductase</fullName>
    </recommendedName>
</protein>
<dbReference type="Proteomes" id="UP000295733">
    <property type="component" value="Unassembled WGS sequence"/>
</dbReference>